<keyword evidence="3 5" id="KW-0862">Zinc</keyword>
<reference evidence="7 9" key="1">
    <citation type="journal article" date="2014" name="Nat. Genet.">
        <title>Genome and transcriptome of the porcine whipworm Trichuris suis.</title>
        <authorList>
            <person name="Jex A.R."/>
            <person name="Nejsum P."/>
            <person name="Schwarz E.M."/>
            <person name="Hu L."/>
            <person name="Young N.D."/>
            <person name="Hall R.S."/>
            <person name="Korhonen P.K."/>
            <person name="Liao S."/>
            <person name="Thamsborg S."/>
            <person name="Xia J."/>
            <person name="Xu P."/>
            <person name="Wang S."/>
            <person name="Scheerlinck J.P."/>
            <person name="Hofmann A."/>
            <person name="Sternberg P.W."/>
            <person name="Wang J."/>
            <person name="Gasser R.B."/>
        </authorList>
    </citation>
    <scope>NUCLEOTIDE SEQUENCE [LARGE SCALE GENOMIC DNA]</scope>
    <source>
        <strain evidence="8">DCEP-RM93F</strain>
        <strain evidence="7">DCEP-RM93M</strain>
    </source>
</reference>
<evidence type="ECO:0000256" key="3">
    <source>
        <dbReference type="ARBA" id="ARBA00022833"/>
    </source>
</evidence>
<evidence type="ECO:0000256" key="2">
    <source>
        <dbReference type="ARBA" id="ARBA00022737"/>
    </source>
</evidence>
<evidence type="ECO:0000313" key="7">
    <source>
        <dbReference type="EMBL" id="KFD54971.1"/>
    </source>
</evidence>
<protein>
    <recommendedName>
        <fullName evidence="6">LIM zinc-binding domain-containing protein</fullName>
    </recommendedName>
</protein>
<dbReference type="SMART" id="SM00132">
    <property type="entry name" value="LIM"/>
    <property type="match status" value="2"/>
</dbReference>
<dbReference type="GO" id="GO:0003712">
    <property type="term" value="F:transcription coregulator activity"/>
    <property type="evidence" value="ECO:0007669"/>
    <property type="project" value="TreeGrafter"/>
</dbReference>
<sequence>MCTRFKCNKNVRMDMSAEQLCFSCSRKIYGNKAVLVFGQIYHLEHFTCHRCHSRLSLNVSCHKNDKEILCSNCVCQLLATCPGCTQPLKGKAVVALNRYWHRECFRCDRCDKVFSNEKYALVDRIPYCKKCVSTFKKRKKKKN</sequence>
<proteinExistence type="predicted"/>
<dbReference type="Gene3D" id="2.10.110.10">
    <property type="entry name" value="Cysteine Rich Protein"/>
    <property type="match status" value="2"/>
</dbReference>
<dbReference type="InterPro" id="IPR001781">
    <property type="entry name" value="Znf_LIM"/>
</dbReference>
<keyword evidence="2" id="KW-0677">Repeat</keyword>
<evidence type="ECO:0000256" key="4">
    <source>
        <dbReference type="ARBA" id="ARBA00023038"/>
    </source>
</evidence>
<feature type="domain" description="LIM zinc-binding" evidence="6">
    <location>
        <begin position="79"/>
        <end position="138"/>
    </location>
</feature>
<evidence type="ECO:0000256" key="1">
    <source>
        <dbReference type="ARBA" id="ARBA00022723"/>
    </source>
</evidence>
<dbReference type="Proteomes" id="UP000030764">
    <property type="component" value="Unassembled WGS sequence"/>
</dbReference>
<gene>
    <name evidence="7" type="ORF">M513_04153</name>
    <name evidence="8" type="ORF">M514_04153</name>
</gene>
<dbReference type="AlphaFoldDB" id="A0A085MCM5"/>
<evidence type="ECO:0000313" key="9">
    <source>
        <dbReference type="Proteomes" id="UP000030764"/>
    </source>
</evidence>
<dbReference type="Proteomes" id="UP000030758">
    <property type="component" value="Unassembled WGS sequence"/>
</dbReference>
<dbReference type="PANTHER" id="PTHR24205">
    <property type="entry name" value="FOUR AND A HALF LIM DOMAINS PROTEIN"/>
    <property type="match status" value="1"/>
</dbReference>
<dbReference type="GO" id="GO:0030018">
    <property type="term" value="C:Z disc"/>
    <property type="evidence" value="ECO:0007669"/>
    <property type="project" value="TreeGrafter"/>
</dbReference>
<name>A0A085MCM5_9BILA</name>
<feature type="domain" description="LIM zinc-binding" evidence="6">
    <location>
        <begin position="19"/>
        <end position="78"/>
    </location>
</feature>
<dbReference type="GO" id="GO:0005634">
    <property type="term" value="C:nucleus"/>
    <property type="evidence" value="ECO:0007669"/>
    <property type="project" value="TreeGrafter"/>
</dbReference>
<dbReference type="PROSITE" id="PS00478">
    <property type="entry name" value="LIM_DOMAIN_1"/>
    <property type="match status" value="1"/>
</dbReference>
<dbReference type="CDD" id="cd08368">
    <property type="entry name" value="LIM"/>
    <property type="match status" value="2"/>
</dbReference>
<dbReference type="GO" id="GO:0046872">
    <property type="term" value="F:metal ion binding"/>
    <property type="evidence" value="ECO:0007669"/>
    <property type="project" value="UniProtKB-KW"/>
</dbReference>
<accession>A0A085MCM5</accession>
<evidence type="ECO:0000256" key="5">
    <source>
        <dbReference type="PROSITE-ProRule" id="PRU00125"/>
    </source>
</evidence>
<dbReference type="EMBL" id="KL367618">
    <property type="protein sequence ID" value="KFD61614.1"/>
    <property type="molecule type" value="Genomic_DNA"/>
</dbReference>
<evidence type="ECO:0000313" key="8">
    <source>
        <dbReference type="EMBL" id="KFD61614.1"/>
    </source>
</evidence>
<keyword evidence="4 5" id="KW-0440">LIM domain</keyword>
<keyword evidence="1 5" id="KW-0479">Metal-binding</keyword>
<organism evidence="7 9">
    <name type="scientific">Trichuris suis</name>
    <name type="common">pig whipworm</name>
    <dbReference type="NCBI Taxonomy" id="68888"/>
    <lineage>
        <taxon>Eukaryota</taxon>
        <taxon>Metazoa</taxon>
        <taxon>Ecdysozoa</taxon>
        <taxon>Nematoda</taxon>
        <taxon>Enoplea</taxon>
        <taxon>Dorylaimia</taxon>
        <taxon>Trichinellida</taxon>
        <taxon>Trichuridae</taxon>
        <taxon>Trichuris</taxon>
    </lineage>
</organism>
<dbReference type="PANTHER" id="PTHR24205:SF16">
    <property type="entry name" value="GH01042P-RELATED"/>
    <property type="match status" value="1"/>
</dbReference>
<dbReference type="PROSITE" id="PS50023">
    <property type="entry name" value="LIM_DOMAIN_2"/>
    <property type="match status" value="2"/>
</dbReference>
<dbReference type="EMBL" id="KL363203">
    <property type="protein sequence ID" value="KFD54971.1"/>
    <property type="molecule type" value="Genomic_DNA"/>
</dbReference>
<keyword evidence="9" id="KW-1185">Reference proteome</keyword>
<dbReference type="SUPFAM" id="SSF57716">
    <property type="entry name" value="Glucocorticoid receptor-like (DNA-binding domain)"/>
    <property type="match status" value="1"/>
</dbReference>
<evidence type="ECO:0000259" key="6">
    <source>
        <dbReference type="PROSITE" id="PS50023"/>
    </source>
</evidence>
<dbReference type="Pfam" id="PF00412">
    <property type="entry name" value="LIM"/>
    <property type="match status" value="2"/>
</dbReference>